<dbReference type="PANTHER" id="PTHR34989:SF1">
    <property type="entry name" value="PROTEIN HDED"/>
    <property type="match status" value="1"/>
</dbReference>
<keyword evidence="1" id="KW-0812">Transmembrane</keyword>
<feature type="transmembrane region" description="Helical" evidence="1">
    <location>
        <begin position="63"/>
        <end position="81"/>
    </location>
</feature>
<comment type="caution">
    <text evidence="2">The sequence shown here is derived from an EMBL/GenBank/DDBJ whole genome shotgun (WGS) entry which is preliminary data.</text>
</comment>
<keyword evidence="3" id="KW-1185">Reference proteome</keyword>
<dbReference type="InterPro" id="IPR005325">
    <property type="entry name" value="DUF308_memb"/>
</dbReference>
<dbReference type="InterPro" id="IPR052712">
    <property type="entry name" value="Acid_resist_chaperone_HdeD"/>
</dbReference>
<feature type="transmembrane region" description="Helical" evidence="1">
    <location>
        <begin position="7"/>
        <end position="25"/>
    </location>
</feature>
<dbReference type="RefSeq" id="WP_101928620.1">
    <property type="nucleotide sequence ID" value="NZ_PKHW01000003.1"/>
</dbReference>
<evidence type="ECO:0000313" key="2">
    <source>
        <dbReference type="EMBL" id="MEO9178338.1"/>
    </source>
</evidence>
<proteinExistence type="predicted"/>
<dbReference type="Pfam" id="PF03729">
    <property type="entry name" value="DUF308"/>
    <property type="match status" value="2"/>
</dbReference>
<protein>
    <submittedName>
        <fullName evidence="2">DUF308 domain-containing protein</fullName>
    </submittedName>
</protein>
<evidence type="ECO:0000313" key="3">
    <source>
        <dbReference type="Proteomes" id="UP000234197"/>
    </source>
</evidence>
<organism evidence="2 3">
    <name type="scientific">Veillonella parvula</name>
    <name type="common">Staphylococcus parvulus</name>
    <dbReference type="NCBI Taxonomy" id="29466"/>
    <lineage>
        <taxon>Bacteria</taxon>
        <taxon>Bacillati</taxon>
        <taxon>Bacillota</taxon>
        <taxon>Negativicutes</taxon>
        <taxon>Veillonellales</taxon>
        <taxon>Veillonellaceae</taxon>
        <taxon>Veillonella</taxon>
    </lineage>
</organism>
<dbReference type="PANTHER" id="PTHR34989">
    <property type="entry name" value="PROTEIN HDED"/>
    <property type="match status" value="1"/>
</dbReference>
<dbReference type="Proteomes" id="UP000234197">
    <property type="component" value="Unassembled WGS sequence"/>
</dbReference>
<gene>
    <name evidence="2" type="ORF">CYJ21_005200</name>
</gene>
<feature type="transmembrane region" description="Helical" evidence="1">
    <location>
        <begin position="126"/>
        <end position="143"/>
    </location>
</feature>
<sequence>MSGSNKFFYILSGIVSIILGIFLLLNPLINLFAFTWVMSIIFFANAISGIINYFRLPSAMRSGWHLIGGIINALFGIYLIFGGFAFLPLVLPITIGVWMVIEAIFIFIKSRKSNSMVSLMGRNAKWLALILLLLGLLLIFEPIVSGQAFIYFIAFGFLFDGIYSIGEAFKK</sequence>
<accession>A0ABV0IAF2</accession>
<reference evidence="2" key="1">
    <citation type="submission" date="2017-12" db="EMBL/GenBank/DDBJ databases">
        <authorList>
            <person name="Thomas-White K."/>
            <person name="Wolfe A.J."/>
        </authorList>
    </citation>
    <scope>NUCLEOTIDE SEQUENCE</scope>
    <source>
        <strain evidence="2">UMB0138</strain>
    </source>
</reference>
<reference evidence="2" key="2">
    <citation type="submission" date="2024-04" db="EMBL/GenBank/DDBJ databases">
        <title>Na.</title>
        <authorList>
            <person name="Choi B."/>
        </authorList>
    </citation>
    <scope>NUCLEOTIDE SEQUENCE</scope>
    <source>
        <strain evidence="2">UMB0138</strain>
    </source>
</reference>
<keyword evidence="1" id="KW-0472">Membrane</keyword>
<evidence type="ECO:0000256" key="1">
    <source>
        <dbReference type="SAM" id="Phobius"/>
    </source>
</evidence>
<feature type="transmembrane region" description="Helical" evidence="1">
    <location>
        <begin position="87"/>
        <end position="106"/>
    </location>
</feature>
<dbReference type="EMBL" id="PKMC02000006">
    <property type="protein sequence ID" value="MEO9178338.1"/>
    <property type="molecule type" value="Genomic_DNA"/>
</dbReference>
<name>A0ABV0IAF2_VEIPA</name>
<feature type="transmembrane region" description="Helical" evidence="1">
    <location>
        <begin position="31"/>
        <end position="51"/>
    </location>
</feature>
<keyword evidence="1" id="KW-1133">Transmembrane helix</keyword>